<keyword evidence="1" id="KW-1133">Transmembrane helix</keyword>
<name>A0A5B7D7K3_PORTR</name>
<protein>
    <submittedName>
        <fullName evidence="2">Uncharacterized protein</fullName>
    </submittedName>
</protein>
<keyword evidence="3" id="KW-1185">Reference proteome</keyword>
<keyword evidence="1" id="KW-0812">Transmembrane</keyword>
<feature type="transmembrane region" description="Helical" evidence="1">
    <location>
        <begin position="28"/>
        <end position="50"/>
    </location>
</feature>
<dbReference type="Proteomes" id="UP000324222">
    <property type="component" value="Unassembled WGS sequence"/>
</dbReference>
<comment type="caution">
    <text evidence="2">The sequence shown here is derived from an EMBL/GenBank/DDBJ whole genome shotgun (WGS) entry which is preliminary data.</text>
</comment>
<evidence type="ECO:0000256" key="1">
    <source>
        <dbReference type="SAM" id="Phobius"/>
    </source>
</evidence>
<dbReference type="EMBL" id="VSRR010000564">
    <property type="protein sequence ID" value="MPC17166.1"/>
    <property type="molecule type" value="Genomic_DNA"/>
</dbReference>
<organism evidence="2 3">
    <name type="scientific">Portunus trituberculatus</name>
    <name type="common">Swimming crab</name>
    <name type="synonym">Neptunus trituberculatus</name>
    <dbReference type="NCBI Taxonomy" id="210409"/>
    <lineage>
        <taxon>Eukaryota</taxon>
        <taxon>Metazoa</taxon>
        <taxon>Ecdysozoa</taxon>
        <taxon>Arthropoda</taxon>
        <taxon>Crustacea</taxon>
        <taxon>Multicrustacea</taxon>
        <taxon>Malacostraca</taxon>
        <taxon>Eumalacostraca</taxon>
        <taxon>Eucarida</taxon>
        <taxon>Decapoda</taxon>
        <taxon>Pleocyemata</taxon>
        <taxon>Brachyura</taxon>
        <taxon>Eubrachyura</taxon>
        <taxon>Portunoidea</taxon>
        <taxon>Portunidae</taxon>
        <taxon>Portuninae</taxon>
        <taxon>Portunus</taxon>
    </lineage>
</organism>
<dbReference type="AlphaFoldDB" id="A0A5B7D7K3"/>
<proteinExistence type="predicted"/>
<reference evidence="2 3" key="1">
    <citation type="submission" date="2019-05" db="EMBL/GenBank/DDBJ databases">
        <title>Another draft genome of Portunus trituberculatus and its Hox gene families provides insights of decapod evolution.</title>
        <authorList>
            <person name="Jeong J.-H."/>
            <person name="Song I."/>
            <person name="Kim S."/>
            <person name="Choi T."/>
            <person name="Kim D."/>
            <person name="Ryu S."/>
            <person name="Kim W."/>
        </authorList>
    </citation>
    <scope>NUCLEOTIDE SEQUENCE [LARGE SCALE GENOMIC DNA]</scope>
    <source>
        <tissue evidence="2">Muscle</tissue>
    </source>
</reference>
<evidence type="ECO:0000313" key="3">
    <source>
        <dbReference type="Proteomes" id="UP000324222"/>
    </source>
</evidence>
<accession>A0A5B7D7K3</accession>
<gene>
    <name evidence="2" type="ORF">E2C01_010012</name>
</gene>
<evidence type="ECO:0000313" key="2">
    <source>
        <dbReference type="EMBL" id="MPC17166.1"/>
    </source>
</evidence>
<keyword evidence="1" id="KW-0472">Membrane</keyword>
<sequence length="100" mass="10538">MGGYCFDMVYVAGVVTMMLGDGSGGGSIQGGMIAVVMTLMAVMAVVVMVFKAGNSRSRRDTCSLVKAVRYLSGQNLSDKPGCISSYTQPSRNFHLCTALL</sequence>